<dbReference type="Proteomes" id="UP000759131">
    <property type="component" value="Unassembled WGS sequence"/>
</dbReference>
<gene>
    <name evidence="2" type="ORF">OSB1V03_LOCUS2404</name>
</gene>
<evidence type="ECO:0000256" key="1">
    <source>
        <dbReference type="SAM" id="Phobius"/>
    </source>
</evidence>
<proteinExistence type="predicted"/>
<organism evidence="2">
    <name type="scientific">Medioppia subpectinata</name>
    <dbReference type="NCBI Taxonomy" id="1979941"/>
    <lineage>
        <taxon>Eukaryota</taxon>
        <taxon>Metazoa</taxon>
        <taxon>Ecdysozoa</taxon>
        <taxon>Arthropoda</taxon>
        <taxon>Chelicerata</taxon>
        <taxon>Arachnida</taxon>
        <taxon>Acari</taxon>
        <taxon>Acariformes</taxon>
        <taxon>Sarcoptiformes</taxon>
        <taxon>Oribatida</taxon>
        <taxon>Brachypylina</taxon>
        <taxon>Oppioidea</taxon>
        <taxon>Oppiidae</taxon>
        <taxon>Medioppia</taxon>
    </lineage>
</organism>
<reference evidence="2" key="1">
    <citation type="submission" date="2020-11" db="EMBL/GenBank/DDBJ databases">
        <authorList>
            <person name="Tran Van P."/>
        </authorList>
    </citation>
    <scope>NUCLEOTIDE SEQUENCE</scope>
</reference>
<dbReference type="Gene3D" id="3.40.190.10">
    <property type="entry name" value="Periplasmic binding protein-like II"/>
    <property type="match status" value="1"/>
</dbReference>
<keyword evidence="1" id="KW-0812">Transmembrane</keyword>
<accession>A0A7R9KFE5</accession>
<dbReference type="EMBL" id="CAJPIZ010000834">
    <property type="protein sequence ID" value="CAG2102365.1"/>
    <property type="molecule type" value="Genomic_DNA"/>
</dbReference>
<keyword evidence="1" id="KW-0472">Membrane</keyword>
<dbReference type="AlphaFoldDB" id="A0A7R9KFE5"/>
<feature type="transmembrane region" description="Helical" evidence="1">
    <location>
        <begin position="66"/>
        <end position="90"/>
    </location>
</feature>
<dbReference type="PANTHER" id="PTHR18966">
    <property type="entry name" value="IONOTROPIC GLUTAMATE RECEPTOR"/>
    <property type="match status" value="1"/>
</dbReference>
<dbReference type="EMBL" id="OC855409">
    <property type="protein sequence ID" value="CAD7621935.1"/>
    <property type="molecule type" value="Genomic_DNA"/>
</dbReference>
<dbReference type="InterPro" id="IPR015683">
    <property type="entry name" value="Ionotropic_Glu_rcpt"/>
</dbReference>
<sequence length="150" mass="17130">MSNILIVHILDSPYRNPLSQAILKLHENGVLLQLKDRWWKQKKGGGQCAEETKKSSSVNNLSIDHVGGVFVVLLGGLSLSFLVAIFEFIWKARSDATKEDSIFDEMIKDFRFAFACQSKTKFPHKKDDFYKDKYNDGCPPQYSADFNSIY</sequence>
<keyword evidence="3" id="KW-1185">Reference proteome</keyword>
<dbReference type="OrthoDB" id="6433644at2759"/>
<keyword evidence="1" id="KW-1133">Transmembrane helix</keyword>
<name>A0A7R9KFE5_9ACAR</name>
<evidence type="ECO:0000313" key="3">
    <source>
        <dbReference type="Proteomes" id="UP000759131"/>
    </source>
</evidence>
<protein>
    <submittedName>
        <fullName evidence="2">Uncharacterized protein</fullName>
    </submittedName>
</protein>
<evidence type="ECO:0000313" key="2">
    <source>
        <dbReference type="EMBL" id="CAD7621935.1"/>
    </source>
</evidence>